<dbReference type="GO" id="GO:0004815">
    <property type="term" value="F:aspartate-tRNA ligase activity"/>
    <property type="evidence" value="ECO:0007669"/>
    <property type="project" value="TreeGrafter"/>
</dbReference>
<evidence type="ECO:0000256" key="4">
    <source>
        <dbReference type="ARBA" id="ARBA00022917"/>
    </source>
</evidence>
<dbReference type="InterPro" id="IPR004365">
    <property type="entry name" value="NA-bd_OB_tRNA"/>
</dbReference>
<dbReference type="InterPro" id="IPR047089">
    <property type="entry name" value="Asp-tRNA-ligase_1_N"/>
</dbReference>
<keyword evidence="2" id="KW-0547">Nucleotide-binding</keyword>
<reference evidence="8 9" key="1">
    <citation type="journal article" date="2015" name="Genome Biol. Evol.">
        <title>Comparative Genomics of a Bacterivorous Green Alga Reveals Evolutionary Causalities and Consequences of Phago-Mixotrophic Mode of Nutrition.</title>
        <authorList>
            <person name="Burns J.A."/>
            <person name="Paasch A."/>
            <person name="Narechania A."/>
            <person name="Kim E."/>
        </authorList>
    </citation>
    <scope>NUCLEOTIDE SEQUENCE [LARGE SCALE GENOMIC DNA]</scope>
    <source>
        <strain evidence="8 9">PLY_AMNH</strain>
    </source>
</reference>
<evidence type="ECO:0000256" key="3">
    <source>
        <dbReference type="ARBA" id="ARBA00022840"/>
    </source>
</evidence>
<gene>
    <name evidence="8" type="ORF">CYMTET_17835</name>
</gene>
<evidence type="ECO:0000256" key="1">
    <source>
        <dbReference type="ARBA" id="ARBA00022598"/>
    </source>
</evidence>
<organism evidence="8 9">
    <name type="scientific">Cymbomonas tetramitiformis</name>
    <dbReference type="NCBI Taxonomy" id="36881"/>
    <lineage>
        <taxon>Eukaryota</taxon>
        <taxon>Viridiplantae</taxon>
        <taxon>Chlorophyta</taxon>
        <taxon>Pyramimonadophyceae</taxon>
        <taxon>Pyramimonadales</taxon>
        <taxon>Pyramimonadaceae</taxon>
        <taxon>Cymbomonas</taxon>
    </lineage>
</organism>
<sequence>MSWPARQNYCGHLTEDLVGTDVKVCGWVDKYRNHGGVLFVDIRDHTGFVQCVTIPGEYEEAHAICERLRNEYVVSVEGKLRLRSNPNTKVPTGMVEIEAHNITILNSVNFSLPFRIGASEGDEEPREDIRMRYRVLDLRRKRMSDNLRLRHKVVRAIRNFLEDNYDFVEVETPMLAKPTPEV</sequence>
<dbReference type="SUPFAM" id="SSF55681">
    <property type="entry name" value="Class II aaRS and biotin synthetases"/>
    <property type="match status" value="1"/>
</dbReference>
<evidence type="ECO:0008006" key="10">
    <source>
        <dbReference type="Google" id="ProtNLM"/>
    </source>
</evidence>
<dbReference type="InterPro" id="IPR045864">
    <property type="entry name" value="aa-tRNA-synth_II/BPL/LPL"/>
</dbReference>
<feature type="domain" description="Aminoacyl-tRNA synthetase class II (D/K/N)" evidence="6">
    <location>
        <begin position="127"/>
        <end position="181"/>
    </location>
</feature>
<dbReference type="AlphaFoldDB" id="A0AAE0G9A4"/>
<evidence type="ECO:0000259" key="7">
    <source>
        <dbReference type="Pfam" id="PF01336"/>
    </source>
</evidence>
<dbReference type="InterPro" id="IPR012340">
    <property type="entry name" value="NA-bd_OB-fold"/>
</dbReference>
<feature type="domain" description="OB" evidence="7">
    <location>
        <begin position="22"/>
        <end position="105"/>
    </location>
</feature>
<dbReference type="InterPro" id="IPR004364">
    <property type="entry name" value="Aa-tRNA-synt_II"/>
</dbReference>
<keyword evidence="1" id="KW-0436">Ligase</keyword>
<evidence type="ECO:0000259" key="6">
    <source>
        <dbReference type="Pfam" id="PF00152"/>
    </source>
</evidence>
<comment type="caution">
    <text evidence="8">The sequence shown here is derived from an EMBL/GenBank/DDBJ whole genome shotgun (WGS) entry which is preliminary data.</text>
</comment>
<dbReference type="Gene3D" id="2.40.50.140">
    <property type="entry name" value="Nucleic acid-binding proteins"/>
    <property type="match status" value="1"/>
</dbReference>
<dbReference type="CDD" id="cd04317">
    <property type="entry name" value="EcAspRS_like_N"/>
    <property type="match status" value="1"/>
</dbReference>
<dbReference type="GO" id="GO:0005524">
    <property type="term" value="F:ATP binding"/>
    <property type="evidence" value="ECO:0007669"/>
    <property type="project" value="UniProtKB-KW"/>
</dbReference>
<dbReference type="GO" id="GO:0006422">
    <property type="term" value="P:aspartyl-tRNA aminoacylation"/>
    <property type="evidence" value="ECO:0007669"/>
    <property type="project" value="TreeGrafter"/>
</dbReference>
<keyword evidence="4" id="KW-0648">Protein biosynthesis</keyword>
<dbReference type="GO" id="GO:0003676">
    <property type="term" value="F:nucleic acid binding"/>
    <property type="evidence" value="ECO:0007669"/>
    <property type="project" value="InterPro"/>
</dbReference>
<keyword evidence="9" id="KW-1185">Reference proteome</keyword>
<keyword evidence="3" id="KW-0067">ATP-binding</keyword>
<dbReference type="PANTHER" id="PTHR22594:SF5">
    <property type="entry name" value="ASPARTATE--TRNA LIGASE, MITOCHONDRIAL"/>
    <property type="match status" value="1"/>
</dbReference>
<name>A0AAE0G9A4_9CHLO</name>
<dbReference type="Gene3D" id="3.30.930.10">
    <property type="entry name" value="Bira Bifunctional Protein, Domain 2"/>
    <property type="match status" value="1"/>
</dbReference>
<dbReference type="SUPFAM" id="SSF50249">
    <property type="entry name" value="Nucleic acid-binding proteins"/>
    <property type="match status" value="1"/>
</dbReference>
<evidence type="ECO:0000313" key="9">
    <source>
        <dbReference type="Proteomes" id="UP001190700"/>
    </source>
</evidence>
<protein>
    <recommendedName>
        <fullName evidence="10">Aspartate--tRNA ligase</fullName>
    </recommendedName>
</protein>
<dbReference type="EMBL" id="LGRX02008088">
    <property type="protein sequence ID" value="KAK3273959.1"/>
    <property type="molecule type" value="Genomic_DNA"/>
</dbReference>
<dbReference type="Pfam" id="PF00152">
    <property type="entry name" value="tRNA-synt_2"/>
    <property type="match status" value="1"/>
</dbReference>
<dbReference type="Pfam" id="PF01336">
    <property type="entry name" value="tRNA_anti-codon"/>
    <property type="match status" value="1"/>
</dbReference>
<dbReference type="Proteomes" id="UP001190700">
    <property type="component" value="Unassembled WGS sequence"/>
</dbReference>
<keyword evidence="5" id="KW-0030">Aminoacyl-tRNA synthetase</keyword>
<accession>A0AAE0G9A4</accession>
<evidence type="ECO:0000256" key="2">
    <source>
        <dbReference type="ARBA" id="ARBA00022741"/>
    </source>
</evidence>
<evidence type="ECO:0000256" key="5">
    <source>
        <dbReference type="ARBA" id="ARBA00023146"/>
    </source>
</evidence>
<evidence type="ECO:0000313" key="8">
    <source>
        <dbReference type="EMBL" id="KAK3273959.1"/>
    </source>
</evidence>
<proteinExistence type="predicted"/>
<dbReference type="PANTHER" id="PTHR22594">
    <property type="entry name" value="ASPARTYL/LYSYL-TRNA SYNTHETASE"/>
    <property type="match status" value="1"/>
</dbReference>